<dbReference type="AlphaFoldDB" id="U2DJR8"/>
<dbReference type="GO" id="GO:0003676">
    <property type="term" value="F:nucleic acid binding"/>
    <property type="evidence" value="ECO:0007669"/>
    <property type="project" value="InterPro"/>
</dbReference>
<dbReference type="SUPFAM" id="SSF53098">
    <property type="entry name" value="Ribonuclease H-like"/>
    <property type="match status" value="1"/>
</dbReference>
<dbReference type="GO" id="GO:0004523">
    <property type="term" value="F:RNA-DNA hybrid ribonuclease activity"/>
    <property type="evidence" value="ECO:0007669"/>
    <property type="project" value="UniProtKB-EC"/>
</dbReference>
<protein>
    <submittedName>
        <fullName evidence="2">Ribonuclease HI protein</fullName>
        <ecNumber evidence="2">3.1.26.4</ecNumber>
    </submittedName>
</protein>
<feature type="region of interest" description="Disordered" evidence="1">
    <location>
        <begin position="131"/>
        <end position="152"/>
    </location>
</feature>
<reference evidence="2 3" key="1">
    <citation type="journal article" date="2011" name="J. Bacteriol.">
        <title>Genome sequence of Halorhabdus tiamatea, the first archaeon isolated from a deep-sea anoxic brine lake.</title>
        <authorList>
            <person name="Antunes A."/>
            <person name="Alam I."/>
            <person name="Bajic V.B."/>
            <person name="Stingl U."/>
        </authorList>
    </citation>
    <scope>NUCLEOTIDE SEQUENCE [LARGE SCALE GENOMIC DNA]</scope>
    <source>
        <strain evidence="2 3">SARL4B</strain>
    </source>
</reference>
<organism evidence="2 3">
    <name type="scientific">Halorhabdus tiamatea SARL4B</name>
    <dbReference type="NCBI Taxonomy" id="1033806"/>
    <lineage>
        <taxon>Archaea</taxon>
        <taxon>Methanobacteriati</taxon>
        <taxon>Methanobacteriota</taxon>
        <taxon>Stenosarchaea group</taxon>
        <taxon>Halobacteria</taxon>
        <taxon>Halobacteriales</taxon>
        <taxon>Haloarculaceae</taxon>
        <taxon>Halorhabdus</taxon>
    </lineage>
</organism>
<evidence type="ECO:0000256" key="1">
    <source>
        <dbReference type="SAM" id="MobiDB-lite"/>
    </source>
</evidence>
<dbReference type="STRING" id="1033806.HTIA_1125"/>
<dbReference type="EMBL" id="AFNT02000020">
    <property type="protein sequence ID" value="ERJ06107.1"/>
    <property type="molecule type" value="Genomic_DNA"/>
</dbReference>
<dbReference type="Gene3D" id="3.30.420.10">
    <property type="entry name" value="Ribonuclease H-like superfamily/Ribonuclease H"/>
    <property type="match status" value="1"/>
</dbReference>
<dbReference type="InterPro" id="IPR012337">
    <property type="entry name" value="RNaseH-like_sf"/>
</dbReference>
<comment type="caution">
    <text evidence="2">The sequence shown here is derived from an EMBL/GenBank/DDBJ whole genome shotgun (WGS) entry which is preliminary data.</text>
</comment>
<name>U2DJR8_9EURY</name>
<evidence type="ECO:0000313" key="2">
    <source>
        <dbReference type="EMBL" id="ERJ06107.1"/>
    </source>
</evidence>
<keyword evidence="2" id="KW-0378">Hydrolase</keyword>
<sequence length="152" mass="15932">MPVIECDPSAARERLEAAGIAVESGNTDHECWRAESGGATAVAYDGKVVVQGADPGKLTAVLAEEGGRAHVYVDGASRGNPGPAAIGWVILTGDGGIVHRGGQAHRFDDQQLCGVRGTHSRPGNRRRLRLRFRRGPERLGTGRPAGPRGVGH</sequence>
<proteinExistence type="predicted"/>
<dbReference type="EC" id="3.1.26.4" evidence="2"/>
<dbReference type="eggNOG" id="arCOG02942">
    <property type="taxonomic scope" value="Archaea"/>
</dbReference>
<dbReference type="InterPro" id="IPR036397">
    <property type="entry name" value="RNaseH_sf"/>
</dbReference>
<dbReference type="Proteomes" id="UP000003861">
    <property type="component" value="Unassembled WGS sequence"/>
</dbReference>
<gene>
    <name evidence="2" type="ORF">HLRTI_001870</name>
</gene>
<evidence type="ECO:0000313" key="3">
    <source>
        <dbReference type="Proteomes" id="UP000003861"/>
    </source>
</evidence>
<reference evidence="2 3" key="2">
    <citation type="journal article" date="2013" name="PLoS ONE">
        <title>INDIGO - INtegrated Data Warehouse of MIcrobial GenOmes with Examples from the Red Sea Extremophiles.</title>
        <authorList>
            <person name="Alam I."/>
            <person name="Antunes A."/>
            <person name="Kamau A.A."/>
            <person name="Ba Alawi W."/>
            <person name="Kalkatawi M."/>
            <person name="Stingl U."/>
            <person name="Bajic V.B."/>
        </authorList>
    </citation>
    <scope>NUCLEOTIDE SEQUENCE [LARGE SCALE GENOMIC DNA]</scope>
    <source>
        <strain evidence="2 3">SARL4B</strain>
    </source>
</reference>
<accession>U2DJR8</accession>